<evidence type="ECO:0000313" key="2">
    <source>
        <dbReference type="Proteomes" id="UP000199514"/>
    </source>
</evidence>
<dbReference type="OrthoDB" id="9810159at2"/>
<sequence>MHKIAHRINTIEQLKALTDKSLGVELDLRYEGKDLVLHHDALRAGDLHFEDYLKEYHQTGTMILNVKTEGIEEEVLRLLQKYNVTNYFFLDLSLPFLIKYMKKGESKIAIRYSEYEPIELALAFAGKIEWVWVDCFSHLPLDSHTYKQLKDAGFKICLVSPELQAHPLEWIETFKKQLDGLEIDAVCTKKPELW</sequence>
<dbReference type="RefSeq" id="WP_091509987.1">
    <property type="nucleotide sequence ID" value="NZ_FOLE01000003.1"/>
</dbReference>
<dbReference type="Gene3D" id="3.20.20.190">
    <property type="entry name" value="Phosphatidylinositol (PI) phosphodiesterase"/>
    <property type="match status" value="1"/>
</dbReference>
<dbReference type="STRING" id="927664.SAMN05421780_103155"/>
<keyword evidence="2" id="KW-1185">Reference proteome</keyword>
<dbReference type="EMBL" id="FOLE01000003">
    <property type="protein sequence ID" value="SFC17236.1"/>
    <property type="molecule type" value="Genomic_DNA"/>
</dbReference>
<evidence type="ECO:0000313" key="1">
    <source>
        <dbReference type="EMBL" id="SFC17236.1"/>
    </source>
</evidence>
<proteinExistence type="predicted"/>
<dbReference type="AlphaFoldDB" id="A0A1I1H0G9"/>
<evidence type="ECO:0008006" key="3">
    <source>
        <dbReference type="Google" id="ProtNLM"/>
    </source>
</evidence>
<protein>
    <recommendedName>
        <fullName evidence="3">Glycerophosphoryl diester phosphodiesterase</fullName>
    </recommendedName>
</protein>
<organism evidence="1 2">
    <name type="scientific">Flexibacter flexilis DSM 6793</name>
    <dbReference type="NCBI Taxonomy" id="927664"/>
    <lineage>
        <taxon>Bacteria</taxon>
        <taxon>Pseudomonadati</taxon>
        <taxon>Bacteroidota</taxon>
        <taxon>Cytophagia</taxon>
        <taxon>Cytophagales</taxon>
        <taxon>Flexibacteraceae</taxon>
        <taxon>Flexibacter</taxon>
    </lineage>
</organism>
<name>A0A1I1H0G9_9BACT</name>
<accession>A0A1I1H0G9</accession>
<reference evidence="1 2" key="1">
    <citation type="submission" date="2016-10" db="EMBL/GenBank/DDBJ databases">
        <authorList>
            <person name="de Groot N.N."/>
        </authorList>
    </citation>
    <scope>NUCLEOTIDE SEQUENCE [LARGE SCALE GENOMIC DNA]</scope>
    <source>
        <strain evidence="1 2">DSM 6793</strain>
    </source>
</reference>
<gene>
    <name evidence="1" type="ORF">SAMN05421780_103155</name>
</gene>
<dbReference type="Proteomes" id="UP000199514">
    <property type="component" value="Unassembled WGS sequence"/>
</dbReference>
<dbReference type="SUPFAM" id="SSF51695">
    <property type="entry name" value="PLC-like phosphodiesterases"/>
    <property type="match status" value="1"/>
</dbReference>
<dbReference type="InterPro" id="IPR017946">
    <property type="entry name" value="PLC-like_Pdiesterase_TIM-brl"/>
</dbReference>
<dbReference type="GO" id="GO:0008081">
    <property type="term" value="F:phosphoric diester hydrolase activity"/>
    <property type="evidence" value="ECO:0007669"/>
    <property type="project" value="InterPro"/>
</dbReference>
<dbReference type="GO" id="GO:0006629">
    <property type="term" value="P:lipid metabolic process"/>
    <property type="evidence" value="ECO:0007669"/>
    <property type="project" value="InterPro"/>
</dbReference>